<sequence length="164" mass="17609">MIIRRETPQDIDAIYRLTADAFAPLAMSDGSEPDIINGLRDNGALRVSLVAEEDGKIVGHGALSPVTIKGHSNWFGLGPIAVHPERQKQGIGSALMKHALAELEAIDACGCVLVGNPDYYRRFGFASNGALTYFDTPTKYVQFVVLRGSEPRGEIGYDDAFGGA</sequence>
<proteinExistence type="predicted"/>
<name>A0A1L9NXN9_9RHOB</name>
<reference evidence="2 3" key="1">
    <citation type="submission" date="2016-10" db="EMBL/GenBank/DDBJ databases">
        <title>Genome sequence of Planktotalea frisia SH6-1.</title>
        <authorList>
            <person name="Poehlein A."/>
            <person name="Bakenhus I."/>
            <person name="Voget S."/>
            <person name="Brinkhoff T."/>
            <person name="Simon M."/>
        </authorList>
    </citation>
    <scope>NUCLEOTIDE SEQUENCE [LARGE SCALE GENOMIC DNA]</scope>
    <source>
        <strain evidence="2 3">SH6-1</strain>
    </source>
</reference>
<feature type="domain" description="N-acetyltransferase" evidence="1">
    <location>
        <begin position="1"/>
        <end position="145"/>
    </location>
</feature>
<dbReference type="AlphaFoldDB" id="A0A1L9NXN9"/>
<gene>
    <name evidence="2" type="ORF">PFRI_18250</name>
</gene>
<evidence type="ECO:0000313" key="3">
    <source>
        <dbReference type="Proteomes" id="UP000184514"/>
    </source>
</evidence>
<dbReference type="InterPro" id="IPR000182">
    <property type="entry name" value="GNAT_dom"/>
</dbReference>
<dbReference type="Gene3D" id="3.40.630.30">
    <property type="match status" value="1"/>
</dbReference>
<evidence type="ECO:0000313" key="2">
    <source>
        <dbReference type="EMBL" id="OJI93924.1"/>
    </source>
</evidence>
<accession>A0A1L9NXN9</accession>
<dbReference type="Pfam" id="PF13508">
    <property type="entry name" value="Acetyltransf_7"/>
    <property type="match status" value="1"/>
</dbReference>
<dbReference type="PROSITE" id="PS51186">
    <property type="entry name" value="GNAT"/>
    <property type="match status" value="1"/>
</dbReference>
<dbReference type="EMBL" id="MLCB01000126">
    <property type="protein sequence ID" value="OJI93924.1"/>
    <property type="molecule type" value="Genomic_DNA"/>
</dbReference>
<dbReference type="SUPFAM" id="SSF55729">
    <property type="entry name" value="Acyl-CoA N-acyltransferases (Nat)"/>
    <property type="match status" value="1"/>
</dbReference>
<dbReference type="PANTHER" id="PTHR43617:SF2">
    <property type="entry name" value="UPF0039 PROTEIN SLL0451"/>
    <property type="match status" value="1"/>
</dbReference>
<evidence type="ECO:0000259" key="1">
    <source>
        <dbReference type="PROSITE" id="PS51186"/>
    </source>
</evidence>
<keyword evidence="2" id="KW-0808">Transferase</keyword>
<keyword evidence="3" id="KW-1185">Reference proteome</keyword>
<dbReference type="CDD" id="cd04301">
    <property type="entry name" value="NAT_SF"/>
    <property type="match status" value="1"/>
</dbReference>
<dbReference type="OrthoDB" id="9797178at2"/>
<protein>
    <submittedName>
        <fullName evidence="2">Acetyltransferase</fullName>
    </submittedName>
</protein>
<dbReference type="STRING" id="696762.PFRI_18250"/>
<dbReference type="InterPro" id="IPR050276">
    <property type="entry name" value="MshD_Acetyltransferase"/>
</dbReference>
<organism evidence="2 3">
    <name type="scientific">Planktotalea frisia</name>
    <dbReference type="NCBI Taxonomy" id="696762"/>
    <lineage>
        <taxon>Bacteria</taxon>
        <taxon>Pseudomonadati</taxon>
        <taxon>Pseudomonadota</taxon>
        <taxon>Alphaproteobacteria</taxon>
        <taxon>Rhodobacterales</taxon>
        <taxon>Paracoccaceae</taxon>
        <taxon>Planktotalea</taxon>
    </lineage>
</organism>
<dbReference type="RefSeq" id="WP_072630394.1">
    <property type="nucleotide sequence ID" value="NZ_JABBAN010000219.1"/>
</dbReference>
<dbReference type="InterPro" id="IPR016181">
    <property type="entry name" value="Acyl_CoA_acyltransferase"/>
</dbReference>
<dbReference type="GO" id="GO:0016747">
    <property type="term" value="F:acyltransferase activity, transferring groups other than amino-acyl groups"/>
    <property type="evidence" value="ECO:0007669"/>
    <property type="project" value="InterPro"/>
</dbReference>
<dbReference type="Proteomes" id="UP000184514">
    <property type="component" value="Unassembled WGS sequence"/>
</dbReference>
<comment type="caution">
    <text evidence="2">The sequence shown here is derived from an EMBL/GenBank/DDBJ whole genome shotgun (WGS) entry which is preliminary data.</text>
</comment>
<dbReference type="PANTHER" id="PTHR43617">
    <property type="entry name" value="L-AMINO ACID N-ACETYLTRANSFERASE"/>
    <property type="match status" value="1"/>
</dbReference>